<evidence type="ECO:0000313" key="2">
    <source>
        <dbReference type="Proteomes" id="UP001206925"/>
    </source>
</evidence>
<dbReference type="AlphaFoldDB" id="A0AAD5CXX6"/>
<protein>
    <submittedName>
        <fullName evidence="1">Uncharacterized protein</fullName>
    </submittedName>
</protein>
<name>A0AAD5CXX6_AMBAR</name>
<dbReference type="Proteomes" id="UP001206925">
    <property type="component" value="Unassembled WGS sequence"/>
</dbReference>
<evidence type="ECO:0000313" key="1">
    <source>
        <dbReference type="EMBL" id="KAI7749467.1"/>
    </source>
</evidence>
<sequence>LGPTSRLPQRPAYITGIIKGHGRLCWKVSCEDPCWDDGFSKASEAGGEGGSSGSVVIRRCGFILQNGGGGSVVEWCTLCTGVCPCSNVVTACRLVGFHEDVGGLTRSKHEDFGGERFYIRSISSHHCKLVAALITLIRLVSPESTEANLCLSIYKDLQVDH</sequence>
<gene>
    <name evidence="1" type="ORF">M8C21_024403</name>
</gene>
<dbReference type="EMBL" id="JAMZMK010006356">
    <property type="protein sequence ID" value="KAI7749467.1"/>
    <property type="molecule type" value="Genomic_DNA"/>
</dbReference>
<reference evidence="1" key="1">
    <citation type="submission" date="2022-06" db="EMBL/GenBank/DDBJ databases">
        <title>Uncovering the hologenomic basis of an extraordinary plant invasion.</title>
        <authorList>
            <person name="Bieker V.C."/>
            <person name="Martin M.D."/>
            <person name="Gilbert T."/>
            <person name="Hodgins K."/>
            <person name="Battlay P."/>
            <person name="Petersen B."/>
            <person name="Wilson J."/>
        </authorList>
    </citation>
    <scope>NUCLEOTIDE SEQUENCE</scope>
    <source>
        <strain evidence="1">AA19_3_7</strain>
        <tissue evidence="1">Leaf</tissue>
    </source>
</reference>
<feature type="non-terminal residue" evidence="1">
    <location>
        <position position="1"/>
    </location>
</feature>
<proteinExistence type="predicted"/>
<organism evidence="1 2">
    <name type="scientific">Ambrosia artemisiifolia</name>
    <name type="common">Common ragweed</name>
    <dbReference type="NCBI Taxonomy" id="4212"/>
    <lineage>
        <taxon>Eukaryota</taxon>
        <taxon>Viridiplantae</taxon>
        <taxon>Streptophyta</taxon>
        <taxon>Embryophyta</taxon>
        <taxon>Tracheophyta</taxon>
        <taxon>Spermatophyta</taxon>
        <taxon>Magnoliopsida</taxon>
        <taxon>eudicotyledons</taxon>
        <taxon>Gunneridae</taxon>
        <taxon>Pentapetalae</taxon>
        <taxon>asterids</taxon>
        <taxon>campanulids</taxon>
        <taxon>Asterales</taxon>
        <taxon>Asteraceae</taxon>
        <taxon>Asteroideae</taxon>
        <taxon>Heliantheae alliance</taxon>
        <taxon>Heliantheae</taxon>
        <taxon>Ambrosia</taxon>
    </lineage>
</organism>
<accession>A0AAD5CXX6</accession>
<comment type="caution">
    <text evidence="1">The sequence shown here is derived from an EMBL/GenBank/DDBJ whole genome shotgun (WGS) entry which is preliminary data.</text>
</comment>
<keyword evidence="2" id="KW-1185">Reference proteome</keyword>